<dbReference type="EMBL" id="QYBB01000071">
    <property type="protein sequence ID" value="RYC29097.1"/>
    <property type="molecule type" value="Genomic_DNA"/>
</dbReference>
<gene>
    <name evidence="1" type="ORF">D3273_25820</name>
</gene>
<reference evidence="1 2" key="1">
    <citation type="submission" date="2018-12" db="EMBL/GenBank/DDBJ databases">
        <authorList>
            <person name="Grouzdev D.S."/>
            <person name="Krutkina M.S."/>
        </authorList>
    </citation>
    <scope>NUCLEOTIDE SEQUENCE [LARGE SCALE GENOMIC DNA]</scope>
    <source>
        <strain evidence="1 2">RmlP026</strain>
    </source>
</reference>
<comment type="caution">
    <text evidence="1">The sequence shown here is derived from an EMBL/GenBank/DDBJ whole genome shotgun (WGS) entry which is preliminary data.</text>
</comment>
<evidence type="ECO:0000313" key="1">
    <source>
        <dbReference type="EMBL" id="RYC29097.1"/>
    </source>
</evidence>
<protein>
    <submittedName>
        <fullName evidence="1">Uncharacterized protein</fullName>
    </submittedName>
</protein>
<dbReference type="AlphaFoldDB" id="A0A4Q2U2L9"/>
<evidence type="ECO:0000313" key="2">
    <source>
        <dbReference type="Proteomes" id="UP000290759"/>
    </source>
</evidence>
<reference evidence="1 2" key="2">
    <citation type="submission" date="2019-02" db="EMBL/GenBank/DDBJ databases">
        <title>'Lichenibacterium ramalinii' gen. nov. sp. nov., 'Lichenibacterium minor' gen. nov. sp. nov.</title>
        <authorList>
            <person name="Pankratov T."/>
        </authorList>
    </citation>
    <scope>NUCLEOTIDE SEQUENCE [LARGE SCALE GENOMIC DNA]</scope>
    <source>
        <strain evidence="1 2">RmlP026</strain>
    </source>
</reference>
<dbReference type="Proteomes" id="UP000290759">
    <property type="component" value="Unassembled WGS sequence"/>
</dbReference>
<name>A0A4Q2U2L9_9HYPH</name>
<organism evidence="1 2">
    <name type="scientific">Lichenibacterium minor</name>
    <dbReference type="NCBI Taxonomy" id="2316528"/>
    <lineage>
        <taxon>Bacteria</taxon>
        <taxon>Pseudomonadati</taxon>
        <taxon>Pseudomonadota</taxon>
        <taxon>Alphaproteobacteria</taxon>
        <taxon>Hyphomicrobiales</taxon>
        <taxon>Lichenihabitantaceae</taxon>
        <taxon>Lichenibacterium</taxon>
    </lineage>
</organism>
<sequence length="75" mass="7140">MSYVATGIAFVVVCIALFVWRMISDAPSVVRGEPVPSELRGQAGLAGDFSGLAAGADGGAGGGAVGEDGGGAGVS</sequence>
<accession>A0A4Q2U2L9</accession>
<keyword evidence="2" id="KW-1185">Reference proteome</keyword>
<proteinExistence type="predicted"/>
<dbReference type="RefSeq" id="WP_129229834.1">
    <property type="nucleotide sequence ID" value="NZ_QYBB01000071.1"/>
</dbReference>